<gene>
    <name evidence="5 7" type="primary">coaE</name>
    <name evidence="7" type="ORF">NBRC116598_02630</name>
</gene>
<dbReference type="PROSITE" id="PS51219">
    <property type="entry name" value="DPCK"/>
    <property type="match status" value="1"/>
</dbReference>
<keyword evidence="5 7" id="KW-0418">Kinase</keyword>
<dbReference type="HAMAP" id="MF_00376">
    <property type="entry name" value="Dephospho_CoA_kinase"/>
    <property type="match status" value="1"/>
</dbReference>
<feature type="binding site" evidence="5">
    <location>
        <begin position="12"/>
        <end position="17"/>
    </location>
    <ligand>
        <name>ATP</name>
        <dbReference type="ChEBI" id="CHEBI:30616"/>
    </ligand>
</feature>
<evidence type="ECO:0000256" key="1">
    <source>
        <dbReference type="ARBA" id="ARBA00009018"/>
    </source>
</evidence>
<dbReference type="PANTHER" id="PTHR10695">
    <property type="entry name" value="DEPHOSPHO-COA KINASE-RELATED"/>
    <property type="match status" value="1"/>
</dbReference>
<organism evidence="7 8">
    <name type="scientific">Pseudophaeobacter arcticus</name>
    <dbReference type="NCBI Taxonomy" id="385492"/>
    <lineage>
        <taxon>Bacteria</taxon>
        <taxon>Pseudomonadati</taxon>
        <taxon>Pseudomonadota</taxon>
        <taxon>Alphaproteobacteria</taxon>
        <taxon>Rhodobacterales</taxon>
        <taxon>Paracoccaceae</taxon>
        <taxon>Pseudophaeobacter</taxon>
    </lineage>
</organism>
<dbReference type="Proteomes" id="UP001441944">
    <property type="component" value="Unassembled WGS sequence"/>
</dbReference>
<accession>A0ABQ0AG29</accession>
<evidence type="ECO:0000313" key="7">
    <source>
        <dbReference type="EMBL" id="GAA6194819.1"/>
    </source>
</evidence>
<protein>
    <recommendedName>
        <fullName evidence="5 6">Dephospho-CoA kinase</fullName>
        <ecNumber evidence="5 6">2.7.1.24</ecNumber>
    </recommendedName>
    <alternativeName>
        <fullName evidence="5">Dephosphocoenzyme A kinase</fullName>
    </alternativeName>
</protein>
<dbReference type="EMBL" id="BAABWU010000001">
    <property type="protein sequence ID" value="GAA6194819.1"/>
    <property type="molecule type" value="Genomic_DNA"/>
</dbReference>
<dbReference type="CDD" id="cd02022">
    <property type="entry name" value="DPCK"/>
    <property type="match status" value="1"/>
</dbReference>
<dbReference type="InterPro" id="IPR001977">
    <property type="entry name" value="Depp_CoAkinase"/>
</dbReference>
<evidence type="ECO:0000256" key="3">
    <source>
        <dbReference type="ARBA" id="ARBA00022840"/>
    </source>
</evidence>
<evidence type="ECO:0000256" key="2">
    <source>
        <dbReference type="ARBA" id="ARBA00022741"/>
    </source>
</evidence>
<evidence type="ECO:0000256" key="6">
    <source>
        <dbReference type="NCBIfam" id="TIGR00152"/>
    </source>
</evidence>
<dbReference type="PANTHER" id="PTHR10695:SF46">
    <property type="entry name" value="BIFUNCTIONAL COENZYME A SYNTHASE-RELATED"/>
    <property type="match status" value="1"/>
</dbReference>
<dbReference type="RefSeq" id="WP_353396455.1">
    <property type="nucleotide sequence ID" value="NZ_BAABWU010000001.1"/>
</dbReference>
<proteinExistence type="inferred from homology"/>
<dbReference type="GO" id="GO:0016301">
    <property type="term" value="F:kinase activity"/>
    <property type="evidence" value="ECO:0007669"/>
    <property type="project" value="UniProtKB-KW"/>
</dbReference>
<dbReference type="EC" id="2.7.1.24" evidence="5 6"/>
<comment type="pathway">
    <text evidence="5">Cofactor biosynthesis; coenzyme A biosynthesis; CoA from (R)-pantothenate: step 5/5.</text>
</comment>
<reference evidence="7 8" key="1">
    <citation type="submission" date="2024-04" db="EMBL/GenBank/DDBJ databases">
        <title>Draft genome sequence of Pseudophaeobacter arcticus NBRC 116598.</title>
        <authorList>
            <person name="Miyakawa T."/>
            <person name="Kusuya Y."/>
            <person name="Miura T."/>
        </authorList>
    </citation>
    <scope>NUCLEOTIDE SEQUENCE [LARGE SCALE GENOMIC DNA]</scope>
    <source>
        <strain evidence="7 8">SU-CL00105</strain>
    </source>
</reference>
<keyword evidence="3 5" id="KW-0067">ATP-binding</keyword>
<comment type="function">
    <text evidence="5">Catalyzes the phosphorylation of the 3'-hydroxyl group of dephosphocoenzyme A to form coenzyme A.</text>
</comment>
<comment type="catalytic activity">
    <reaction evidence="5">
        <text>3'-dephospho-CoA + ATP = ADP + CoA + H(+)</text>
        <dbReference type="Rhea" id="RHEA:18245"/>
        <dbReference type="ChEBI" id="CHEBI:15378"/>
        <dbReference type="ChEBI" id="CHEBI:30616"/>
        <dbReference type="ChEBI" id="CHEBI:57287"/>
        <dbReference type="ChEBI" id="CHEBI:57328"/>
        <dbReference type="ChEBI" id="CHEBI:456216"/>
        <dbReference type="EC" id="2.7.1.24"/>
    </reaction>
</comment>
<comment type="similarity">
    <text evidence="1 5">Belongs to the CoaE family.</text>
</comment>
<evidence type="ECO:0000256" key="5">
    <source>
        <dbReference type="HAMAP-Rule" id="MF_00376"/>
    </source>
</evidence>
<dbReference type="NCBIfam" id="TIGR00152">
    <property type="entry name" value="dephospho-CoA kinase"/>
    <property type="match status" value="1"/>
</dbReference>
<name>A0ABQ0AG29_9RHOB</name>
<sequence>MIFHLGLTGSIGMGKSTTAAIFAQAGCAVWDADAAVHRLYAAGGAAVVPLQQAFPSAIVDGAVSREALKQILAADPAAFAQLEAIVHPLLAADRQIFKDTATSDILVFDIPLLFETGGEAAMDAVACVRVDAATQRARVLERGTMTEAQFEQILAKQMPIDEKSARADYVIETDTLDHAKTQVSAILDQIRQTQAKPALGGKTSADA</sequence>
<keyword evidence="2 5" id="KW-0547">Nucleotide-binding</keyword>
<keyword evidence="4 5" id="KW-0173">Coenzyme A biosynthesis</keyword>
<keyword evidence="8" id="KW-1185">Reference proteome</keyword>
<keyword evidence="5" id="KW-0963">Cytoplasm</keyword>
<dbReference type="InterPro" id="IPR027417">
    <property type="entry name" value="P-loop_NTPase"/>
</dbReference>
<comment type="caution">
    <text evidence="7">The sequence shown here is derived from an EMBL/GenBank/DDBJ whole genome shotgun (WGS) entry which is preliminary data.</text>
</comment>
<keyword evidence="5" id="KW-0808">Transferase</keyword>
<dbReference type="Gene3D" id="3.40.50.300">
    <property type="entry name" value="P-loop containing nucleotide triphosphate hydrolases"/>
    <property type="match status" value="1"/>
</dbReference>
<evidence type="ECO:0000313" key="8">
    <source>
        <dbReference type="Proteomes" id="UP001441944"/>
    </source>
</evidence>
<comment type="subcellular location">
    <subcellularLocation>
        <location evidence="5">Cytoplasm</location>
    </subcellularLocation>
</comment>
<evidence type="ECO:0000256" key="4">
    <source>
        <dbReference type="ARBA" id="ARBA00022993"/>
    </source>
</evidence>
<dbReference type="Pfam" id="PF01121">
    <property type="entry name" value="CoaE"/>
    <property type="match status" value="1"/>
</dbReference>
<dbReference type="SUPFAM" id="SSF52540">
    <property type="entry name" value="P-loop containing nucleoside triphosphate hydrolases"/>
    <property type="match status" value="1"/>
</dbReference>